<sequence>MSTPGLTPAAVAVYESELTFMYCTFGALGLAAYEYMITLEHEYEFVWRRKWTPATWLFVTNRYILLTSIALQAMRVSAQVRLPDSKHEFGELILFFQTCYNSSLETFLFFLATVPIIIATLFSALRVFALLERAYLTATCVLLLGLVPVATVFYNSIMLVVTLWYMLMILYWDRHASQPLRFLHRNSSVNLAALLAAIASELIAVVATWLKTYSHVRQAAALGIKAGFGATLIQNGTLYFVVILVIYILPLVTIFIPSNSGIDNVTDMLTAIIPNLVVSRFLINLRQVDSPTCNDVSRFSNFSAPNFRVPSLPDIIGNLGERLADGEEAFADDEQDADCEGCCEKRSSELPNSGEEEGMLSGTTPTGEIEEV</sequence>
<keyword evidence="2" id="KW-1185">Reference proteome</keyword>
<comment type="caution">
    <text evidence="1">The sequence shown here is derived from an EMBL/GenBank/DDBJ whole genome shotgun (WGS) entry which is preliminary data.</text>
</comment>
<name>A0ACC1T7F6_9APHY</name>
<protein>
    <submittedName>
        <fullName evidence="1">Uncharacterized protein</fullName>
    </submittedName>
</protein>
<dbReference type="EMBL" id="JANHOG010000406">
    <property type="protein sequence ID" value="KAJ3554683.1"/>
    <property type="molecule type" value="Genomic_DNA"/>
</dbReference>
<reference evidence="1" key="1">
    <citation type="submission" date="2022-07" db="EMBL/GenBank/DDBJ databases">
        <title>Genome Sequence of Phlebia brevispora.</title>
        <authorList>
            <person name="Buettner E."/>
        </authorList>
    </citation>
    <scope>NUCLEOTIDE SEQUENCE</scope>
    <source>
        <strain evidence="1">MPL23</strain>
    </source>
</reference>
<proteinExistence type="predicted"/>
<evidence type="ECO:0000313" key="1">
    <source>
        <dbReference type="EMBL" id="KAJ3554683.1"/>
    </source>
</evidence>
<evidence type="ECO:0000313" key="2">
    <source>
        <dbReference type="Proteomes" id="UP001148662"/>
    </source>
</evidence>
<gene>
    <name evidence="1" type="ORF">NM688_g2980</name>
</gene>
<organism evidence="1 2">
    <name type="scientific">Phlebia brevispora</name>
    <dbReference type="NCBI Taxonomy" id="194682"/>
    <lineage>
        <taxon>Eukaryota</taxon>
        <taxon>Fungi</taxon>
        <taxon>Dikarya</taxon>
        <taxon>Basidiomycota</taxon>
        <taxon>Agaricomycotina</taxon>
        <taxon>Agaricomycetes</taxon>
        <taxon>Polyporales</taxon>
        <taxon>Meruliaceae</taxon>
        <taxon>Phlebia</taxon>
    </lineage>
</organism>
<accession>A0ACC1T7F6</accession>
<dbReference type="Proteomes" id="UP001148662">
    <property type="component" value="Unassembled WGS sequence"/>
</dbReference>